<feature type="region of interest" description="Disordered" evidence="1">
    <location>
        <begin position="119"/>
        <end position="165"/>
    </location>
</feature>
<feature type="compositionally biased region" description="Basic residues" evidence="1">
    <location>
        <begin position="156"/>
        <end position="165"/>
    </location>
</feature>
<dbReference type="AlphaFoldDB" id="A0A815JC87"/>
<feature type="compositionally biased region" description="Low complexity" evidence="1">
    <location>
        <begin position="131"/>
        <end position="152"/>
    </location>
</feature>
<keyword evidence="4" id="KW-1185">Reference proteome</keyword>
<evidence type="ECO:0000313" key="2">
    <source>
        <dbReference type="EMBL" id="CAF1380379.1"/>
    </source>
</evidence>
<evidence type="ECO:0000313" key="4">
    <source>
        <dbReference type="Proteomes" id="UP000663829"/>
    </source>
</evidence>
<protein>
    <submittedName>
        <fullName evidence="2">Uncharacterized protein</fullName>
    </submittedName>
</protein>
<feature type="non-terminal residue" evidence="2">
    <location>
        <position position="1"/>
    </location>
</feature>
<accession>A0A815JC87</accession>
<evidence type="ECO:0000313" key="3">
    <source>
        <dbReference type="EMBL" id="CAF4274471.1"/>
    </source>
</evidence>
<comment type="caution">
    <text evidence="2">The sequence shown here is derived from an EMBL/GenBank/DDBJ whole genome shotgun (WGS) entry which is preliminary data.</text>
</comment>
<dbReference type="Proteomes" id="UP000663829">
    <property type="component" value="Unassembled WGS sequence"/>
</dbReference>
<reference evidence="2" key="1">
    <citation type="submission" date="2021-02" db="EMBL/GenBank/DDBJ databases">
        <authorList>
            <person name="Nowell W R."/>
        </authorList>
    </citation>
    <scope>NUCLEOTIDE SEQUENCE</scope>
</reference>
<name>A0A815JC87_9BILA</name>
<gene>
    <name evidence="2" type="ORF">GPM918_LOCUS32298</name>
    <name evidence="3" type="ORF">SRO942_LOCUS32964</name>
</gene>
<dbReference type="EMBL" id="CAJOBC010081060">
    <property type="protein sequence ID" value="CAF4274471.1"/>
    <property type="molecule type" value="Genomic_DNA"/>
</dbReference>
<dbReference type="Proteomes" id="UP000681722">
    <property type="component" value="Unassembled WGS sequence"/>
</dbReference>
<organism evidence="2 4">
    <name type="scientific">Didymodactylos carnosus</name>
    <dbReference type="NCBI Taxonomy" id="1234261"/>
    <lineage>
        <taxon>Eukaryota</taxon>
        <taxon>Metazoa</taxon>
        <taxon>Spiralia</taxon>
        <taxon>Gnathifera</taxon>
        <taxon>Rotifera</taxon>
        <taxon>Eurotatoria</taxon>
        <taxon>Bdelloidea</taxon>
        <taxon>Philodinida</taxon>
        <taxon>Philodinidae</taxon>
        <taxon>Didymodactylos</taxon>
    </lineage>
</organism>
<sequence>IPVTTQLTTAQRPSRHDVKCCLLHFGDKDYKTVPYDECIFDDEDDTVSYKHRHDLKLITTALTQRQQPHRIVSPSRVITTATHHPLTQNLLQSFSQNLTPIALTTPFFSSSQPLQQRVSKHSQINSRKRSAVVTSTPATPSSSSLTSTATATDHISRKKVRVYDD</sequence>
<evidence type="ECO:0000256" key="1">
    <source>
        <dbReference type="SAM" id="MobiDB-lite"/>
    </source>
</evidence>
<dbReference type="EMBL" id="CAJNOQ010016407">
    <property type="protein sequence ID" value="CAF1380379.1"/>
    <property type="molecule type" value="Genomic_DNA"/>
</dbReference>
<proteinExistence type="predicted"/>